<organism evidence="1 2">
    <name type="scientific">Myotis brandtii</name>
    <name type="common">Brandt's bat</name>
    <dbReference type="NCBI Taxonomy" id="109478"/>
    <lineage>
        <taxon>Eukaryota</taxon>
        <taxon>Metazoa</taxon>
        <taxon>Chordata</taxon>
        <taxon>Craniata</taxon>
        <taxon>Vertebrata</taxon>
        <taxon>Euteleostomi</taxon>
        <taxon>Mammalia</taxon>
        <taxon>Eutheria</taxon>
        <taxon>Laurasiatheria</taxon>
        <taxon>Chiroptera</taxon>
        <taxon>Yangochiroptera</taxon>
        <taxon>Vespertilionidae</taxon>
        <taxon>Myotis</taxon>
    </lineage>
</organism>
<protein>
    <submittedName>
        <fullName evidence="1">Uncharacterized protein</fullName>
    </submittedName>
</protein>
<evidence type="ECO:0000313" key="1">
    <source>
        <dbReference type="EMBL" id="EPQ04033.1"/>
    </source>
</evidence>
<proteinExistence type="predicted"/>
<evidence type="ECO:0000313" key="2">
    <source>
        <dbReference type="Proteomes" id="UP000052978"/>
    </source>
</evidence>
<reference evidence="1 2" key="1">
    <citation type="journal article" date="2013" name="Nat. Commun.">
        <title>Genome analysis reveals insights into physiology and longevity of the Brandt's bat Myotis brandtii.</title>
        <authorList>
            <person name="Seim I."/>
            <person name="Fang X."/>
            <person name="Xiong Z."/>
            <person name="Lobanov A.V."/>
            <person name="Huang Z."/>
            <person name="Ma S."/>
            <person name="Feng Y."/>
            <person name="Turanov A.A."/>
            <person name="Zhu Y."/>
            <person name="Lenz T.L."/>
            <person name="Gerashchenko M.V."/>
            <person name="Fan D."/>
            <person name="Hee Yim S."/>
            <person name="Yao X."/>
            <person name="Jordan D."/>
            <person name="Xiong Y."/>
            <person name="Ma Y."/>
            <person name="Lyapunov A.N."/>
            <person name="Chen G."/>
            <person name="Kulakova O.I."/>
            <person name="Sun Y."/>
            <person name="Lee S.G."/>
            <person name="Bronson R.T."/>
            <person name="Moskalev A.A."/>
            <person name="Sunyaev S.R."/>
            <person name="Zhang G."/>
            <person name="Krogh A."/>
            <person name="Wang J."/>
            <person name="Gladyshev V.N."/>
        </authorList>
    </citation>
    <scope>NUCLEOTIDE SEQUENCE [LARGE SCALE GENOMIC DNA]</scope>
</reference>
<gene>
    <name evidence="1" type="ORF">D623_10007906</name>
</gene>
<dbReference type="Proteomes" id="UP000052978">
    <property type="component" value="Unassembled WGS sequence"/>
</dbReference>
<name>S7P1S8_MYOBR</name>
<sequence>MDSPQLPCLPRASPQSLSALACKGDPAHAVTLAMKQSPHIGLSTALCKQAILSEHHRGHHPGSSAPGLLFGSQALTDVAQLGSERTRPVSKPMTSPKTSLCIFPQNSLNFLPTSPCGLAKKKI</sequence>
<accession>S7P1S8</accession>
<dbReference type="AlphaFoldDB" id="S7P1S8"/>
<keyword evidence="2" id="KW-1185">Reference proteome</keyword>
<dbReference type="EMBL" id="KE161471">
    <property type="protein sequence ID" value="EPQ04033.1"/>
    <property type="molecule type" value="Genomic_DNA"/>
</dbReference>